<evidence type="ECO:0000313" key="2">
    <source>
        <dbReference type="WBParaSite" id="RSKR_0000970500.1"/>
    </source>
</evidence>
<accession>A0AC35UBV9</accession>
<proteinExistence type="predicted"/>
<dbReference type="Proteomes" id="UP000095286">
    <property type="component" value="Unplaced"/>
</dbReference>
<reference evidence="2" key="1">
    <citation type="submission" date="2016-11" db="UniProtKB">
        <authorList>
            <consortium name="WormBaseParasite"/>
        </authorList>
    </citation>
    <scope>IDENTIFICATION</scope>
    <source>
        <strain evidence="2">KR3021</strain>
    </source>
</reference>
<protein>
    <submittedName>
        <fullName evidence="2">Serine/threonine protein phosphatase 2A regulatory subunit</fullName>
    </submittedName>
</protein>
<organism evidence="1 2">
    <name type="scientific">Rhabditophanes sp. KR3021</name>
    <dbReference type="NCBI Taxonomy" id="114890"/>
    <lineage>
        <taxon>Eukaryota</taxon>
        <taxon>Metazoa</taxon>
        <taxon>Ecdysozoa</taxon>
        <taxon>Nematoda</taxon>
        <taxon>Chromadorea</taxon>
        <taxon>Rhabditida</taxon>
        <taxon>Tylenchina</taxon>
        <taxon>Panagrolaimomorpha</taxon>
        <taxon>Strongyloidoidea</taxon>
        <taxon>Alloionematidae</taxon>
        <taxon>Rhabditophanes</taxon>
    </lineage>
</organism>
<evidence type="ECO:0000313" key="1">
    <source>
        <dbReference type="Proteomes" id="UP000095286"/>
    </source>
</evidence>
<sequence length="506" mass="58393">MTEKIQLVGSEGNDDVKENKATEEKDVLGMNGPGSGMEIVSEIINESGQFIPHHFIISSFFVTEDEQVTEEDVIQTLRECLVVYDFTKDPLSDLELKEEKRVKLIELIEVLSRNGFLVQTPRLWEAVTNLVRANAFRVLAPPAVPPSGEFDMEEDDPAFDPSWPHLQLVYEVFLRCMESSDFTVSAAKVWVEKDNFVVKMIDLFDSEDPRERDVLKSTIHRIYSKFLTLRPVIRRHINNIFYTFIYETEKHNGISELLEILGSIVNGFALPLKNEHKCFLYRALLPLHKVKSLPIYQVPLSYCVVQFVEKDQCLSEQIILNLLKYWPKNNSPKEIMFLNELEEILDILEDSHFQKIMLALCHQLAKAVSSPHFQVAERALYIFNNDYVMGLINAHGKDLIPIMFPALYKNSKSHWNKTINGLIYNAMKQFMEVNQRLFNECAENYEKNVEQEKQLQRQKDALWQELETRAKQNPAYHAVFSPPKGNRSCEDGESLLLQLGSLSVSN</sequence>
<dbReference type="WBParaSite" id="RSKR_0000970500.1">
    <property type="protein sequence ID" value="RSKR_0000970500.1"/>
    <property type="gene ID" value="RSKR_0000970500"/>
</dbReference>
<name>A0AC35UBV9_9BILA</name>